<comment type="caution">
    <text evidence="1">The sequence shown here is derived from an EMBL/GenBank/DDBJ whole genome shotgun (WGS) entry which is preliminary data.</text>
</comment>
<reference evidence="1 2" key="1">
    <citation type="submission" date="2018-10" db="EMBL/GenBank/DDBJ databases">
        <title>Cultivation of a novel Methanohalophilus strain from Kebrit Deep of the Red Sea and a genomic comparison of members of the genus Methanohalophilus.</title>
        <authorList>
            <person name="Guan Y."/>
            <person name="Ngugi D.K."/>
            <person name="Stingl U."/>
        </authorList>
    </citation>
    <scope>NUCLEOTIDE SEQUENCE [LARGE SCALE GENOMIC DNA]</scope>
    <source>
        <strain evidence="1 2">DSM 7471</strain>
    </source>
</reference>
<dbReference type="AlphaFoldDB" id="A0A3M9LJB8"/>
<dbReference type="EMBL" id="RJJH01000001">
    <property type="protein sequence ID" value="RNI13359.1"/>
    <property type="molecule type" value="Genomic_DNA"/>
</dbReference>
<evidence type="ECO:0000313" key="1">
    <source>
        <dbReference type="EMBL" id="RNI13359.1"/>
    </source>
</evidence>
<protein>
    <submittedName>
        <fullName evidence="1">Uncharacterized protein</fullName>
    </submittedName>
</protein>
<proteinExistence type="predicted"/>
<sequence>MGFTHSSNSGISEMSFSILLSFTVADTGISARFTNNIAANTIEYPIFKFRIISPLVFNPRGKATLIYCKHQT</sequence>
<name>A0A3M9LJB8_9EURY</name>
<organism evidence="1 2">
    <name type="scientific">Methanohalophilus portucalensis FDF-1</name>
    <dbReference type="NCBI Taxonomy" id="523843"/>
    <lineage>
        <taxon>Archaea</taxon>
        <taxon>Methanobacteriati</taxon>
        <taxon>Methanobacteriota</taxon>
        <taxon>Stenosarchaea group</taxon>
        <taxon>Methanomicrobia</taxon>
        <taxon>Methanosarcinales</taxon>
        <taxon>Methanosarcinaceae</taxon>
        <taxon>Methanohalophilus</taxon>
    </lineage>
</organism>
<accession>A0A3M9LJB8</accession>
<dbReference type="Proteomes" id="UP000278252">
    <property type="component" value="Unassembled WGS sequence"/>
</dbReference>
<gene>
    <name evidence="1" type="ORF">EFE41_01915</name>
</gene>
<evidence type="ECO:0000313" key="2">
    <source>
        <dbReference type="Proteomes" id="UP000278252"/>
    </source>
</evidence>